<accession>A0A498IRI0</accession>
<name>A0A498IRI0_MALDO</name>
<evidence type="ECO:0000256" key="1">
    <source>
        <dbReference type="SAM" id="MobiDB-lite"/>
    </source>
</evidence>
<reference evidence="2 3" key="1">
    <citation type="submission" date="2018-10" db="EMBL/GenBank/DDBJ databases">
        <title>A high-quality apple genome assembly.</title>
        <authorList>
            <person name="Hu J."/>
        </authorList>
    </citation>
    <scope>NUCLEOTIDE SEQUENCE [LARGE SCALE GENOMIC DNA]</scope>
    <source>
        <strain evidence="3">cv. HFTH1</strain>
        <tissue evidence="2">Young leaf</tissue>
    </source>
</reference>
<protein>
    <submittedName>
        <fullName evidence="2">Uncharacterized protein</fullName>
    </submittedName>
</protein>
<gene>
    <name evidence="2" type="ORF">DVH24_017009</name>
</gene>
<dbReference type="Proteomes" id="UP000290289">
    <property type="component" value="Chromosome 10"/>
</dbReference>
<evidence type="ECO:0000313" key="2">
    <source>
        <dbReference type="EMBL" id="RXH85956.1"/>
    </source>
</evidence>
<comment type="caution">
    <text evidence="2">The sequence shown here is derived from an EMBL/GenBank/DDBJ whole genome shotgun (WGS) entry which is preliminary data.</text>
</comment>
<evidence type="ECO:0000313" key="3">
    <source>
        <dbReference type="Proteomes" id="UP000290289"/>
    </source>
</evidence>
<organism evidence="2 3">
    <name type="scientific">Malus domestica</name>
    <name type="common">Apple</name>
    <name type="synonym">Pyrus malus</name>
    <dbReference type="NCBI Taxonomy" id="3750"/>
    <lineage>
        <taxon>Eukaryota</taxon>
        <taxon>Viridiplantae</taxon>
        <taxon>Streptophyta</taxon>
        <taxon>Embryophyta</taxon>
        <taxon>Tracheophyta</taxon>
        <taxon>Spermatophyta</taxon>
        <taxon>Magnoliopsida</taxon>
        <taxon>eudicotyledons</taxon>
        <taxon>Gunneridae</taxon>
        <taxon>Pentapetalae</taxon>
        <taxon>rosids</taxon>
        <taxon>fabids</taxon>
        <taxon>Rosales</taxon>
        <taxon>Rosaceae</taxon>
        <taxon>Amygdaloideae</taxon>
        <taxon>Maleae</taxon>
        <taxon>Malus</taxon>
    </lineage>
</organism>
<proteinExistence type="predicted"/>
<dbReference type="AlphaFoldDB" id="A0A498IRI0"/>
<keyword evidence="3" id="KW-1185">Reference proteome</keyword>
<feature type="region of interest" description="Disordered" evidence="1">
    <location>
        <begin position="123"/>
        <end position="142"/>
    </location>
</feature>
<sequence>MEYEETDLHFFQGIQPFTKHFSNWKQGGAHTKFGIELLNLLELDPLHGGGIWIPRRSLHQESNFSTQTTHVLMPFSRVLTPAQSRPLTMTGLKLIGSGWVSKMLSLATTGVVTHSVHIGIESTGKKMGRRRRKEKKKDKEAKRIGGCDKIKLQIQFRLRFLSENQVQNSIELNYHGMYNKEG</sequence>
<feature type="compositionally biased region" description="Basic residues" evidence="1">
    <location>
        <begin position="126"/>
        <end position="136"/>
    </location>
</feature>
<dbReference type="EMBL" id="RDQH01000336">
    <property type="protein sequence ID" value="RXH85956.1"/>
    <property type="molecule type" value="Genomic_DNA"/>
</dbReference>